<dbReference type="InterPro" id="IPR036322">
    <property type="entry name" value="WD40_repeat_dom_sf"/>
</dbReference>
<proteinExistence type="predicted"/>
<reference evidence="4" key="1">
    <citation type="submission" date="2023-03" db="EMBL/GenBank/DDBJ databases">
        <title>Complete genome of Cladonia borealis.</title>
        <authorList>
            <person name="Park H."/>
        </authorList>
    </citation>
    <scope>NUCLEOTIDE SEQUENCE</scope>
    <source>
        <strain evidence="4">ANT050790</strain>
    </source>
</reference>
<sequence>MPRILSGSVDDNSCHTVTQDTVYAFNARPSHTVSATDLRYLAKLEYVLAEARKPEDFQHNLHAALSTPRSRISYNARRSASTSDTSGVLGSFSSLNASSSHDCHVPEPSIAAYPLFSAFKSGDYASSDRESILSHDTDPLPFPLNPTPISAHTCSAVTDAMALPRTPSRRWPSGRHCWTPPSSPDRYISNRQKPQEASKTFRVSKSPHHLSSSERLLRHPSATPDPFGPLVVPRTRDHRTAAAVAGDVQMQRSPPRTMGFTNLLTLPQDTLVLQDRQVSAGAVWNVGGSNAATHSGPIRSISDGRGGFLSSGSNAPMHTSHFYDEDILDHSLGRMESRLAAALDIDLTSRVIDTSRPTRSVSVNATGTKRKHVHSDPRIRWKHGEWTQDAFQPLLDAPSLRDDYYCTILAYCRTSHVLAVGLGNRVYLWSESGGVQYPPELNTGRMTHVTSVSFSSTEGGHSILAIGRNSGQISLWSLHDAESIRFLRKLPRAVACLAFKPVVTRRHSNHFNCMTATEELLVGDEIGTVYYYSVEWMSKEQSEIHQYEGSMTLLAKITVHNQQICGLAWSADGEFFATGANDNACCLFETKDIFAPRDPTKDALSTYRSPFQTLLGGFGLPKFIARINNHSDSMDVTASSTHVSESSTVAGRNSCLLIVNGAQKHKWMHSAAIKAIAFCPWQRGLIATGGGSNDRAIHFYHVYSGACLATINVYTQVTSLIWSTTRREIVATFGYAQPDHPYRIAVFSWPDCKQVVAIPWASDMRALYAIPYPGGPGETRANTSMGETWFSRTKEEGCIVVACSDESVKFHEVWSGASKSTDTHMGLLGGSEILEALEGIEKEGTKVIR</sequence>
<keyword evidence="2" id="KW-0677">Repeat</keyword>
<gene>
    <name evidence="4" type="ORF">JMJ35_003856</name>
</gene>
<dbReference type="GO" id="GO:1905786">
    <property type="term" value="P:positive regulation of anaphase-promoting complex-dependent catabolic process"/>
    <property type="evidence" value="ECO:0007669"/>
    <property type="project" value="TreeGrafter"/>
</dbReference>
<dbReference type="InterPro" id="IPR033010">
    <property type="entry name" value="Cdc20/Fizzy"/>
</dbReference>
<dbReference type="Gene3D" id="2.130.10.10">
    <property type="entry name" value="YVTN repeat-like/Quinoprotein amine dehydrogenase"/>
    <property type="match status" value="2"/>
</dbReference>
<dbReference type="GO" id="GO:0005680">
    <property type="term" value="C:anaphase-promoting complex"/>
    <property type="evidence" value="ECO:0007669"/>
    <property type="project" value="TreeGrafter"/>
</dbReference>
<protein>
    <recommendedName>
        <fullName evidence="6">WD40 repeat-like protein</fullName>
    </recommendedName>
</protein>
<feature type="compositionally biased region" description="Polar residues" evidence="3">
    <location>
        <begin position="189"/>
        <end position="210"/>
    </location>
</feature>
<keyword evidence="5" id="KW-1185">Reference proteome</keyword>
<dbReference type="PANTHER" id="PTHR19918">
    <property type="entry name" value="CELL DIVISION CYCLE 20 CDC20 FIZZY -RELATED"/>
    <property type="match status" value="1"/>
</dbReference>
<evidence type="ECO:0008006" key="6">
    <source>
        <dbReference type="Google" id="ProtNLM"/>
    </source>
</evidence>
<comment type="caution">
    <text evidence="4">The sequence shown here is derived from an EMBL/GenBank/DDBJ whole genome shotgun (WGS) entry which is preliminary data.</text>
</comment>
<dbReference type="EMBL" id="JAFEKC020000006">
    <property type="protein sequence ID" value="KAK0514134.1"/>
    <property type="molecule type" value="Genomic_DNA"/>
</dbReference>
<organism evidence="4 5">
    <name type="scientific">Cladonia borealis</name>
    <dbReference type="NCBI Taxonomy" id="184061"/>
    <lineage>
        <taxon>Eukaryota</taxon>
        <taxon>Fungi</taxon>
        <taxon>Dikarya</taxon>
        <taxon>Ascomycota</taxon>
        <taxon>Pezizomycotina</taxon>
        <taxon>Lecanoromycetes</taxon>
        <taxon>OSLEUM clade</taxon>
        <taxon>Lecanoromycetidae</taxon>
        <taxon>Lecanorales</taxon>
        <taxon>Lecanorineae</taxon>
        <taxon>Cladoniaceae</taxon>
        <taxon>Cladonia</taxon>
    </lineage>
</organism>
<dbReference type="SUPFAM" id="SSF50978">
    <property type="entry name" value="WD40 repeat-like"/>
    <property type="match status" value="1"/>
</dbReference>
<evidence type="ECO:0000256" key="1">
    <source>
        <dbReference type="ARBA" id="ARBA00022574"/>
    </source>
</evidence>
<dbReference type="InterPro" id="IPR015943">
    <property type="entry name" value="WD40/YVTN_repeat-like_dom_sf"/>
</dbReference>
<keyword evidence="1" id="KW-0853">WD repeat</keyword>
<dbReference type="Pfam" id="PF00400">
    <property type="entry name" value="WD40"/>
    <property type="match status" value="1"/>
</dbReference>
<dbReference type="AlphaFoldDB" id="A0AA39R5G9"/>
<dbReference type="Proteomes" id="UP001166286">
    <property type="component" value="Unassembled WGS sequence"/>
</dbReference>
<feature type="region of interest" description="Disordered" evidence="3">
    <location>
        <begin position="165"/>
        <end position="231"/>
    </location>
</feature>
<dbReference type="InterPro" id="IPR001680">
    <property type="entry name" value="WD40_rpt"/>
</dbReference>
<accession>A0AA39R5G9</accession>
<name>A0AA39R5G9_9LECA</name>
<dbReference type="GO" id="GO:0010997">
    <property type="term" value="F:anaphase-promoting complex binding"/>
    <property type="evidence" value="ECO:0007669"/>
    <property type="project" value="InterPro"/>
</dbReference>
<dbReference type="GO" id="GO:1990757">
    <property type="term" value="F:ubiquitin ligase activator activity"/>
    <property type="evidence" value="ECO:0007669"/>
    <property type="project" value="TreeGrafter"/>
</dbReference>
<evidence type="ECO:0000256" key="2">
    <source>
        <dbReference type="ARBA" id="ARBA00022737"/>
    </source>
</evidence>
<evidence type="ECO:0000313" key="4">
    <source>
        <dbReference type="EMBL" id="KAK0514134.1"/>
    </source>
</evidence>
<dbReference type="PANTHER" id="PTHR19918:SF5">
    <property type="entry name" value="MEIOSIS-SPECIFIC APC_C ACTIVATOR PROTEIN AMA1"/>
    <property type="match status" value="1"/>
</dbReference>
<dbReference type="SMART" id="SM00320">
    <property type="entry name" value="WD40"/>
    <property type="match status" value="3"/>
</dbReference>
<dbReference type="GO" id="GO:0031145">
    <property type="term" value="P:anaphase-promoting complex-dependent catabolic process"/>
    <property type="evidence" value="ECO:0007669"/>
    <property type="project" value="TreeGrafter"/>
</dbReference>
<evidence type="ECO:0000256" key="3">
    <source>
        <dbReference type="SAM" id="MobiDB-lite"/>
    </source>
</evidence>
<evidence type="ECO:0000313" key="5">
    <source>
        <dbReference type="Proteomes" id="UP001166286"/>
    </source>
</evidence>